<proteinExistence type="predicted"/>
<name>A0ABX7LZ24_9CAUL</name>
<dbReference type="SUPFAM" id="SSF56300">
    <property type="entry name" value="Metallo-dependent phosphatases"/>
    <property type="match status" value="1"/>
</dbReference>
<evidence type="ECO:0000256" key="1">
    <source>
        <dbReference type="SAM" id="SignalP"/>
    </source>
</evidence>
<reference evidence="2 3" key="1">
    <citation type="submission" date="2021-02" db="EMBL/GenBank/DDBJ databases">
        <title>Brevundimonas sp. CS1 genome sequence.</title>
        <authorList>
            <person name="Lee K."/>
            <person name="Choi Y.-J."/>
            <person name="Son H.-R."/>
        </authorList>
    </citation>
    <scope>NUCLEOTIDE SEQUENCE [LARGE SCALE GENOMIC DNA]</scope>
    <source>
        <strain evidence="2 3">CS1</strain>
    </source>
</reference>
<dbReference type="EMBL" id="CP070968">
    <property type="protein sequence ID" value="QSF55708.1"/>
    <property type="molecule type" value="Genomic_DNA"/>
</dbReference>
<evidence type="ECO:0000313" key="3">
    <source>
        <dbReference type="Proteomes" id="UP000662957"/>
    </source>
</evidence>
<dbReference type="Proteomes" id="UP000662957">
    <property type="component" value="Chromosome"/>
</dbReference>
<dbReference type="PANTHER" id="PTHR43143">
    <property type="entry name" value="METALLOPHOSPHOESTERASE, CALCINEURIN SUPERFAMILY"/>
    <property type="match status" value="1"/>
</dbReference>
<feature type="chain" id="PRO_5047427480" evidence="1">
    <location>
        <begin position="27"/>
        <end position="436"/>
    </location>
</feature>
<dbReference type="RefSeq" id="WP_205683004.1">
    <property type="nucleotide sequence ID" value="NZ_CP070968.1"/>
</dbReference>
<keyword evidence="3" id="KW-1185">Reference proteome</keyword>
<evidence type="ECO:0000313" key="2">
    <source>
        <dbReference type="EMBL" id="QSF55708.1"/>
    </source>
</evidence>
<accession>A0ABX7LZ24</accession>
<dbReference type="PANTHER" id="PTHR43143:SF5">
    <property type="entry name" value="SECRETED PROTEIN"/>
    <property type="match status" value="1"/>
</dbReference>
<feature type="signal peptide" evidence="1">
    <location>
        <begin position="1"/>
        <end position="26"/>
    </location>
</feature>
<dbReference type="InterPro" id="IPR051918">
    <property type="entry name" value="STPP_CPPED1"/>
</dbReference>
<organism evidence="2 3">
    <name type="scientific">Brevundimonas fontaquae</name>
    <dbReference type="NCBI Taxonomy" id="2813778"/>
    <lineage>
        <taxon>Bacteria</taxon>
        <taxon>Pseudomonadati</taxon>
        <taxon>Pseudomonadota</taxon>
        <taxon>Alphaproteobacteria</taxon>
        <taxon>Caulobacterales</taxon>
        <taxon>Caulobacteraceae</taxon>
        <taxon>Brevundimonas</taxon>
    </lineage>
</organism>
<gene>
    <name evidence="2" type="ORF">JX001_08030</name>
</gene>
<keyword evidence="1" id="KW-0732">Signal</keyword>
<protein>
    <submittedName>
        <fullName evidence="2">Serine/threonine protein phosphatase</fullName>
    </submittedName>
</protein>
<dbReference type="InterPro" id="IPR029052">
    <property type="entry name" value="Metallo-depent_PP-like"/>
</dbReference>
<sequence length="436" mass="47949">MQTIWKRLTCALLAVGVALASGAALAQPVPRRFTIAVIPDTQNYADFTHQRAASFPFDARDLMTEQLQFIADQAASRGGDIVFATAVGDVWQHPVLAIDPDHAARGFRPRPMSGGDNLVKMAEGVRTVEIPAAIAAYDLIDGVLPFSVVSGNHDYDGQWWDEQWPQDLTAPAGDLRRLGMIHIGGLTAWNQAFGADTKFFKDRPWYVASHDGGADSAQVFEAGGYRFLHIGLQMAPSDASLTWAETVIHAHPGLPTLITTHDFIDKTGKRRAHPVVDLHALDPYDNDAQGVWDKLIARNPQIFMVLSGHHNGQAFRTDLNRQGGAVYQLLSDYQDRNQTGRDAGLTPDRAPGIGDGWMRLMAFDMTGETPTVRVRAYSTHYRQYASDQPEYAQRYKPNEQPQMSDADFVASDDFVIRLEDFRARFGPGAAGGSAGQ</sequence>